<dbReference type="GO" id="GO:0005886">
    <property type="term" value="C:plasma membrane"/>
    <property type="evidence" value="ECO:0007669"/>
    <property type="project" value="UniProtKB-SubCell"/>
</dbReference>
<accession>A0A1I2Q273</accession>
<comment type="subcellular location">
    <subcellularLocation>
        <location evidence="1">Cell membrane</location>
        <topology evidence="1">Multi-pass membrane protein</topology>
    </subcellularLocation>
</comment>
<dbReference type="Pfam" id="PF00367">
    <property type="entry name" value="PTS_EIIB"/>
    <property type="match status" value="1"/>
</dbReference>
<keyword evidence="17" id="KW-1185">Reference proteome</keyword>
<evidence type="ECO:0000256" key="2">
    <source>
        <dbReference type="ARBA" id="ARBA00022448"/>
    </source>
</evidence>
<dbReference type="PROSITE" id="PS01035">
    <property type="entry name" value="PTS_EIIB_TYPE_1_CYS"/>
    <property type="match status" value="1"/>
</dbReference>
<protein>
    <submittedName>
        <fullName evidence="15">PTS sugar transporter subunit IIC</fullName>
    </submittedName>
    <submittedName>
        <fullName evidence="16">PTS system IIB component, Glc family /PTS system IIC component, Glc family</fullName>
    </submittedName>
</protein>
<evidence type="ECO:0000313" key="16">
    <source>
        <dbReference type="EMBL" id="SFG19926.1"/>
    </source>
</evidence>
<feature type="transmembrane region" description="Helical" evidence="12">
    <location>
        <begin position="352"/>
        <end position="373"/>
    </location>
</feature>
<dbReference type="PROSITE" id="PS51103">
    <property type="entry name" value="PTS_EIIC_TYPE_1"/>
    <property type="match status" value="1"/>
</dbReference>
<feature type="transmembrane region" description="Helical" evidence="12">
    <location>
        <begin position="320"/>
        <end position="340"/>
    </location>
</feature>
<evidence type="ECO:0000256" key="9">
    <source>
        <dbReference type="ARBA" id="ARBA00022989"/>
    </source>
</evidence>
<keyword evidence="10 12" id="KW-0472">Membrane</keyword>
<dbReference type="Proteomes" id="UP000246114">
    <property type="component" value="Unassembled WGS sequence"/>
</dbReference>
<evidence type="ECO:0000256" key="5">
    <source>
        <dbReference type="ARBA" id="ARBA00022679"/>
    </source>
</evidence>
<evidence type="ECO:0000256" key="1">
    <source>
        <dbReference type="ARBA" id="ARBA00004651"/>
    </source>
</evidence>
<evidence type="ECO:0000259" key="14">
    <source>
        <dbReference type="PROSITE" id="PS51103"/>
    </source>
</evidence>
<dbReference type="GeneID" id="90543405"/>
<dbReference type="InterPro" id="IPR050558">
    <property type="entry name" value="PTS_Sugar-Specific_Components"/>
</dbReference>
<evidence type="ECO:0000313" key="15">
    <source>
        <dbReference type="EMBL" id="PWL53954.1"/>
    </source>
</evidence>
<evidence type="ECO:0000256" key="10">
    <source>
        <dbReference type="ARBA" id="ARBA00023136"/>
    </source>
</evidence>
<dbReference type="GO" id="GO:0009401">
    <property type="term" value="P:phosphoenolpyruvate-dependent sugar phosphotransferase system"/>
    <property type="evidence" value="ECO:0007669"/>
    <property type="project" value="UniProtKB-KW"/>
</dbReference>
<dbReference type="FunFam" id="3.30.1360.60:FF:000001">
    <property type="entry name" value="PTS system glucose-specific IIBC component PtsG"/>
    <property type="match status" value="1"/>
</dbReference>
<dbReference type="RefSeq" id="WP_027638832.1">
    <property type="nucleotide sequence ID" value="NZ_BAAACD010000010.1"/>
</dbReference>
<evidence type="ECO:0000256" key="4">
    <source>
        <dbReference type="ARBA" id="ARBA00022597"/>
    </source>
</evidence>
<evidence type="ECO:0000256" key="7">
    <source>
        <dbReference type="ARBA" id="ARBA00022692"/>
    </source>
</evidence>
<dbReference type="Gene3D" id="3.30.1360.60">
    <property type="entry name" value="Glucose permease domain IIB"/>
    <property type="match status" value="1"/>
</dbReference>
<dbReference type="CDD" id="cd00212">
    <property type="entry name" value="PTS_IIB_glc"/>
    <property type="match status" value="1"/>
</dbReference>
<evidence type="ECO:0000256" key="11">
    <source>
        <dbReference type="PROSITE-ProRule" id="PRU00421"/>
    </source>
</evidence>
<dbReference type="PANTHER" id="PTHR30175:SF3">
    <property type="entry name" value="PTS SYSTEM N-ACETYLMURAMIC ACID-SPECIFIC EIIBC COMPONENT"/>
    <property type="match status" value="1"/>
</dbReference>
<dbReference type="eggNOG" id="COG1264">
    <property type="taxonomic scope" value="Bacteria"/>
</dbReference>
<dbReference type="SUPFAM" id="SSF55604">
    <property type="entry name" value="Glucose permease domain IIB"/>
    <property type="match status" value="1"/>
</dbReference>
<keyword evidence="7 12" id="KW-0812">Transmembrane</keyword>
<proteinExistence type="predicted"/>
<keyword evidence="2" id="KW-0813">Transport</keyword>
<keyword evidence="4 15" id="KW-0762">Sugar transport</keyword>
<dbReference type="InterPro" id="IPR003352">
    <property type="entry name" value="PTS_EIIC"/>
</dbReference>
<dbReference type="Proteomes" id="UP000182135">
    <property type="component" value="Unassembled WGS sequence"/>
</dbReference>
<keyword evidence="3" id="KW-1003">Cell membrane</keyword>
<feature type="transmembrane region" description="Helical" evidence="12">
    <location>
        <begin position="119"/>
        <end position="140"/>
    </location>
</feature>
<name>A0A1I2Q273_9CLOT</name>
<evidence type="ECO:0000256" key="8">
    <source>
        <dbReference type="ARBA" id="ARBA00022777"/>
    </source>
</evidence>
<dbReference type="InterPro" id="IPR013013">
    <property type="entry name" value="PTS_EIIC_1"/>
</dbReference>
<dbReference type="GO" id="GO:0008982">
    <property type="term" value="F:protein-N(PI)-phosphohistidine-sugar phosphotransferase activity"/>
    <property type="evidence" value="ECO:0007669"/>
    <property type="project" value="InterPro"/>
</dbReference>
<reference evidence="15 18" key="2">
    <citation type="submission" date="2018-03" db="EMBL/GenBank/DDBJ databases">
        <title>The uncultured portion of the human microbiome is neutrally assembled.</title>
        <authorList>
            <person name="Jeraldo P."/>
            <person name="Boardman L."/>
            <person name="White B.A."/>
            <person name="Nelson H."/>
            <person name="Goldenfeld N."/>
            <person name="Chia N."/>
        </authorList>
    </citation>
    <scope>NUCLEOTIDE SEQUENCE [LARGE SCALE GENOMIC DNA]</scope>
    <source>
        <strain evidence="15">CIM:MAG 903</strain>
    </source>
</reference>
<dbReference type="PROSITE" id="PS51098">
    <property type="entry name" value="PTS_EIIB_TYPE_1"/>
    <property type="match status" value="1"/>
</dbReference>
<keyword evidence="9 12" id="KW-1133">Transmembrane helix</keyword>
<dbReference type="EMBL" id="QAMZ01000029">
    <property type="protein sequence ID" value="PWL53954.1"/>
    <property type="molecule type" value="Genomic_DNA"/>
</dbReference>
<dbReference type="GO" id="GO:0090588">
    <property type="term" value="F:protein-phosphocysteine-N-acetylmuramate phosphotransferase system transporter activity"/>
    <property type="evidence" value="ECO:0007669"/>
    <property type="project" value="TreeGrafter"/>
</dbReference>
<gene>
    <name evidence="15" type="ORF">DBY38_06040</name>
    <name evidence="16" type="ORF">SAMN04487885_13320</name>
</gene>
<dbReference type="InterPro" id="IPR018113">
    <property type="entry name" value="PTrfase_EIIB_Cys"/>
</dbReference>
<evidence type="ECO:0000259" key="13">
    <source>
        <dbReference type="PROSITE" id="PS51098"/>
    </source>
</evidence>
<dbReference type="InterPro" id="IPR036878">
    <property type="entry name" value="Glu_permease_IIB"/>
</dbReference>
<evidence type="ECO:0000313" key="18">
    <source>
        <dbReference type="Proteomes" id="UP000246114"/>
    </source>
</evidence>
<keyword evidence="5" id="KW-0808">Transferase</keyword>
<evidence type="ECO:0000256" key="6">
    <source>
        <dbReference type="ARBA" id="ARBA00022683"/>
    </source>
</evidence>
<sequence>MAKAVPQSIAEEIVKLVGGKENIKTVACCATRLRMTLHDDSKADKVSIKAINGVMGLVEQNEQLQIILGPGMVTKVTNIIGELTLLKVGQVDEVAERKAELKKKNSTPVKLFIRKLSNIFVPLIPGFVGCGIIYGVAKLLQNQGILTGNAYQMAYVLGKGIFLYMNIMVGVFTAREFGGSESLGGTIAGIMMAPQLAKIVVGGEALVPAQGGVIAVLIACALGAVLEKKLRKVMPSVLDLMVTPTIVILVIGLGCFYIIQPLGAWLTNNITWLVNISIEKGRMLTGAVFSTTFLPLVMTGLHRALTPVETSLLQSTGVDLLRPILAMAGAGQVGAGIAIFMKTKSKRMKTVIGSSLPIGMLGVGEPLMFGVTLPLGKPFITACLGSALGGMYVAAKGVASTGIGLSGIPLALLMPDGSAAINYLIGTILAYAGGFLLTYFTKWEDVDDGDNFEMDNPLKDIIKM</sequence>
<feature type="active site" description="Phosphocysteine intermediate; for EIIB activity" evidence="11">
    <location>
        <position position="29"/>
    </location>
</feature>
<organism evidence="16 17">
    <name type="scientific">Clostridium cadaveris</name>
    <dbReference type="NCBI Taxonomy" id="1529"/>
    <lineage>
        <taxon>Bacteria</taxon>
        <taxon>Bacillati</taxon>
        <taxon>Bacillota</taxon>
        <taxon>Clostridia</taxon>
        <taxon>Eubacteriales</taxon>
        <taxon>Clostridiaceae</taxon>
        <taxon>Clostridium</taxon>
    </lineage>
</organism>
<dbReference type="Pfam" id="PF02378">
    <property type="entry name" value="PTS_EIIC"/>
    <property type="match status" value="1"/>
</dbReference>
<feature type="transmembrane region" description="Helical" evidence="12">
    <location>
        <begin position="238"/>
        <end position="259"/>
    </location>
</feature>
<feature type="domain" description="PTS EIIB type-1" evidence="13">
    <location>
        <begin position="7"/>
        <end position="90"/>
    </location>
</feature>
<dbReference type="AlphaFoldDB" id="A0A1I2Q273"/>
<evidence type="ECO:0000256" key="12">
    <source>
        <dbReference type="SAM" id="Phobius"/>
    </source>
</evidence>
<evidence type="ECO:0000313" key="17">
    <source>
        <dbReference type="Proteomes" id="UP000182135"/>
    </source>
</evidence>
<dbReference type="InterPro" id="IPR001996">
    <property type="entry name" value="PTS_IIB_1"/>
</dbReference>
<dbReference type="OrthoDB" id="92465at2"/>
<dbReference type="STRING" id="1529.SAMN04487885_13320"/>
<dbReference type="GO" id="GO:0016301">
    <property type="term" value="F:kinase activity"/>
    <property type="evidence" value="ECO:0007669"/>
    <property type="project" value="UniProtKB-KW"/>
</dbReference>
<dbReference type="eggNOG" id="COG1263">
    <property type="taxonomic scope" value="Bacteria"/>
</dbReference>
<evidence type="ECO:0000256" key="3">
    <source>
        <dbReference type="ARBA" id="ARBA00022475"/>
    </source>
</evidence>
<reference evidence="16 17" key="1">
    <citation type="submission" date="2016-10" db="EMBL/GenBank/DDBJ databases">
        <authorList>
            <person name="de Groot N.N."/>
        </authorList>
    </citation>
    <scope>NUCLEOTIDE SEQUENCE [LARGE SCALE GENOMIC DNA]</scope>
    <source>
        <strain evidence="16 17">NLAE-zl-G419</strain>
    </source>
</reference>
<keyword evidence="6" id="KW-0598">Phosphotransferase system</keyword>
<dbReference type="EMBL" id="FOOE01000033">
    <property type="protein sequence ID" value="SFG19926.1"/>
    <property type="molecule type" value="Genomic_DNA"/>
</dbReference>
<dbReference type="PANTHER" id="PTHR30175">
    <property type="entry name" value="PHOSPHOTRANSFERASE SYSTEM TRANSPORT PROTEIN"/>
    <property type="match status" value="1"/>
</dbReference>
<feature type="transmembrane region" description="Helical" evidence="12">
    <location>
        <begin position="207"/>
        <end position="226"/>
    </location>
</feature>
<feature type="transmembrane region" description="Helical" evidence="12">
    <location>
        <begin position="420"/>
        <end position="440"/>
    </location>
</feature>
<feature type="domain" description="PTS EIIC type-1" evidence="14">
    <location>
        <begin position="114"/>
        <end position="457"/>
    </location>
</feature>
<feature type="transmembrane region" description="Helical" evidence="12">
    <location>
        <begin position="152"/>
        <end position="171"/>
    </location>
</feature>
<keyword evidence="8" id="KW-0418">Kinase</keyword>